<reference evidence="2" key="1">
    <citation type="submission" date="2012-08" db="EMBL/GenBank/DDBJ databases">
        <title>The Genome Sequence of Wuchereria bancrofti.</title>
        <authorList>
            <person name="Nutman T.B."/>
            <person name="Fink D.L."/>
            <person name="Russ C."/>
            <person name="Young S."/>
            <person name="Zeng Q."/>
            <person name="Koehrsen M."/>
            <person name="Alvarado L."/>
            <person name="Berlin A."/>
            <person name="Chapman S.B."/>
            <person name="Chen Z."/>
            <person name="Freedman E."/>
            <person name="Gellesch M."/>
            <person name="Goldberg J."/>
            <person name="Griggs A."/>
            <person name="Gujja S."/>
            <person name="Heilman E.R."/>
            <person name="Heiman D."/>
            <person name="Hepburn T."/>
            <person name="Howarth C."/>
            <person name="Jen D."/>
            <person name="Larson L."/>
            <person name="Lewis B."/>
            <person name="Mehta T."/>
            <person name="Park D."/>
            <person name="Pearson M."/>
            <person name="Roberts A."/>
            <person name="Saif S."/>
            <person name="Shea T."/>
            <person name="Shenoy N."/>
            <person name="Sisk P."/>
            <person name="Stolte C."/>
            <person name="Sykes S."/>
            <person name="Walk T."/>
            <person name="White J."/>
            <person name="Yandava C."/>
            <person name="Haas B."/>
            <person name="Henn M.R."/>
            <person name="Nusbaum C."/>
            <person name="Birren B."/>
        </authorList>
    </citation>
    <scope>NUCLEOTIDE SEQUENCE [LARGE SCALE GENOMIC DNA]</scope>
    <source>
        <strain evidence="2">NA</strain>
    </source>
</reference>
<proteinExistence type="predicted"/>
<dbReference type="Proteomes" id="UP000004810">
    <property type="component" value="Unassembled WGS sequence"/>
</dbReference>
<dbReference type="EMBL" id="ADBV01021139">
    <property type="protein sequence ID" value="EJW70624.1"/>
    <property type="molecule type" value="Genomic_DNA"/>
</dbReference>
<name>J9E5K5_WUCBA</name>
<gene>
    <name evidence="1" type="ORF">WUBG_18469</name>
</gene>
<comment type="caution">
    <text evidence="1">The sequence shown here is derived from an EMBL/GenBank/DDBJ whole genome shotgun (WGS) entry which is preliminary data.</text>
</comment>
<evidence type="ECO:0000313" key="2">
    <source>
        <dbReference type="Proteomes" id="UP000004810"/>
    </source>
</evidence>
<feature type="non-terminal residue" evidence="1">
    <location>
        <position position="50"/>
    </location>
</feature>
<protein>
    <submittedName>
        <fullName evidence="1">Uncharacterized protein</fullName>
    </submittedName>
</protein>
<accession>J9E5K5</accession>
<evidence type="ECO:0000313" key="1">
    <source>
        <dbReference type="EMBL" id="EJW70624.1"/>
    </source>
</evidence>
<organism evidence="1 2">
    <name type="scientific">Wuchereria bancrofti</name>
    <dbReference type="NCBI Taxonomy" id="6293"/>
    <lineage>
        <taxon>Eukaryota</taxon>
        <taxon>Metazoa</taxon>
        <taxon>Ecdysozoa</taxon>
        <taxon>Nematoda</taxon>
        <taxon>Chromadorea</taxon>
        <taxon>Rhabditida</taxon>
        <taxon>Spirurina</taxon>
        <taxon>Spiruromorpha</taxon>
        <taxon>Filarioidea</taxon>
        <taxon>Onchocercidae</taxon>
        <taxon>Wuchereria</taxon>
    </lineage>
</organism>
<dbReference type="AlphaFoldDB" id="J9E5K5"/>
<sequence length="50" mass="6025">MEILNEPTTYTEYAKFRVGKLWCNTKQIYGIGFVRKWSLWWAMTTCMSLQ</sequence>